<dbReference type="EMBL" id="GGEC01063903">
    <property type="protein sequence ID" value="MBX44387.1"/>
    <property type="molecule type" value="Transcribed_RNA"/>
</dbReference>
<protein>
    <submittedName>
        <fullName evidence="1">Uncharacterized protein</fullName>
    </submittedName>
</protein>
<organism evidence="1">
    <name type="scientific">Rhizophora mucronata</name>
    <name type="common">Asiatic mangrove</name>
    <dbReference type="NCBI Taxonomy" id="61149"/>
    <lineage>
        <taxon>Eukaryota</taxon>
        <taxon>Viridiplantae</taxon>
        <taxon>Streptophyta</taxon>
        <taxon>Embryophyta</taxon>
        <taxon>Tracheophyta</taxon>
        <taxon>Spermatophyta</taxon>
        <taxon>Magnoliopsida</taxon>
        <taxon>eudicotyledons</taxon>
        <taxon>Gunneridae</taxon>
        <taxon>Pentapetalae</taxon>
        <taxon>rosids</taxon>
        <taxon>fabids</taxon>
        <taxon>Malpighiales</taxon>
        <taxon>Rhizophoraceae</taxon>
        <taxon>Rhizophora</taxon>
    </lineage>
</organism>
<reference evidence="1" key="1">
    <citation type="submission" date="2018-02" db="EMBL/GenBank/DDBJ databases">
        <title>Rhizophora mucronata_Transcriptome.</title>
        <authorList>
            <person name="Meera S.P."/>
            <person name="Sreeshan A."/>
            <person name="Augustine A."/>
        </authorList>
    </citation>
    <scope>NUCLEOTIDE SEQUENCE</scope>
    <source>
        <tissue evidence="1">Leaf</tissue>
    </source>
</reference>
<dbReference type="AlphaFoldDB" id="A0A2P2NPG5"/>
<proteinExistence type="predicted"/>
<name>A0A2P2NPG5_RHIMU</name>
<evidence type="ECO:0000313" key="1">
    <source>
        <dbReference type="EMBL" id="MBX44387.1"/>
    </source>
</evidence>
<sequence length="19" mass="2277">MLVHYRNLQRLSLSQIDCS</sequence>
<accession>A0A2P2NPG5</accession>